<evidence type="ECO:0000313" key="3">
    <source>
        <dbReference type="Proteomes" id="UP000768163"/>
    </source>
</evidence>
<proteinExistence type="predicted"/>
<protein>
    <submittedName>
        <fullName evidence="1">Uncharacterized protein</fullName>
    </submittedName>
</protein>
<organism evidence="1 3">
    <name type="scientific">Candidatus Altarchaeum hamiconexum</name>
    <dbReference type="NCBI Taxonomy" id="1803513"/>
    <lineage>
        <taxon>Archaea</taxon>
        <taxon>Candidatus Altarchaeota</taxon>
        <taxon>Candidatus Altiarchaeia</taxon>
        <taxon>Candidatus Altarchaeales</taxon>
        <taxon>Candidatus Altarchaeaceae</taxon>
        <taxon>Candidatus Altarchaeum</taxon>
    </lineage>
</organism>
<accession>A0A8J7YT04</accession>
<evidence type="ECO:0000313" key="1">
    <source>
        <dbReference type="EMBL" id="NCN65589.1"/>
    </source>
</evidence>
<name>A0A8J7YT04_9ARCH</name>
<sequence>MEELSLSRNKKLIKGLERAEEDIKAGRATHCKSREEMHKFLDLLKE</sequence>
<dbReference type="EMBL" id="JAACVF010000171">
    <property type="protein sequence ID" value="NCN65589.1"/>
    <property type="molecule type" value="Genomic_DNA"/>
</dbReference>
<dbReference type="Proteomes" id="UP000768163">
    <property type="component" value="Unassembled WGS sequence"/>
</dbReference>
<comment type="caution">
    <text evidence="1">The sequence shown here is derived from an EMBL/GenBank/DDBJ whole genome shotgun (WGS) entry which is preliminary data.</text>
</comment>
<dbReference type="AlphaFoldDB" id="A0A8J7YT04"/>
<dbReference type="EMBL" id="JAACQH010000004">
    <property type="protein sequence ID" value="NCS90849.1"/>
    <property type="molecule type" value="Genomic_DNA"/>
</dbReference>
<evidence type="ECO:0000313" key="2">
    <source>
        <dbReference type="EMBL" id="NCS90849.1"/>
    </source>
</evidence>
<gene>
    <name evidence="2" type="ORF">GW779_00270</name>
    <name evidence="1" type="ORF">GW910_05990</name>
</gene>
<dbReference type="Proteomes" id="UP000738826">
    <property type="component" value="Unassembled WGS sequence"/>
</dbReference>
<reference evidence="1" key="1">
    <citation type="submission" date="2019-11" db="EMBL/GenBank/DDBJ databases">
        <title>Lipid analysis of CO2-rich subsurface aquifers suggests an autotrophy-based deep biosphere with lysolipids enriched in CPR bacteria.</title>
        <authorList>
            <person name="Probst A.J."/>
            <person name="Elling F.J."/>
            <person name="Castelle C.J."/>
            <person name="Zhu Q."/>
            <person name="Elvert M."/>
            <person name="Birarda G."/>
            <person name="Holman H.-Y."/>
            <person name="Lane K.R."/>
            <person name="Ladd B."/>
            <person name="Ryan M.C."/>
            <person name="Woyke T."/>
            <person name="Hinrichs K.-U."/>
            <person name="Banfield J.F."/>
        </authorList>
    </citation>
    <scope>NUCLEOTIDE SEQUENCE</scope>
    <source>
        <strain evidence="1">CG_2015-01_33_1645</strain>
        <strain evidence="2">CG_2015-04_33_537</strain>
    </source>
</reference>